<feature type="domain" description="SH3" evidence="7">
    <location>
        <begin position="496"/>
        <end position="555"/>
    </location>
</feature>
<feature type="region of interest" description="Disordered" evidence="6">
    <location>
        <begin position="434"/>
        <end position="458"/>
    </location>
</feature>
<reference evidence="10 11" key="1">
    <citation type="submission" date="2022-05" db="EMBL/GenBank/DDBJ databases">
        <authorList>
            <consortium name="Genoscope - CEA"/>
            <person name="William W."/>
        </authorList>
    </citation>
    <scope>NUCLEOTIDE SEQUENCE [LARGE SCALE GENOMIC DNA]</scope>
</reference>
<keyword evidence="2" id="KW-0770">Synapse</keyword>
<dbReference type="SUPFAM" id="SSF47769">
    <property type="entry name" value="SAM/Pointed domain"/>
    <property type="match status" value="1"/>
</dbReference>
<dbReference type="Pfam" id="PF12796">
    <property type="entry name" value="Ank_2"/>
    <property type="match status" value="2"/>
</dbReference>
<feature type="compositionally biased region" description="Polar residues" evidence="6">
    <location>
        <begin position="1291"/>
        <end position="1307"/>
    </location>
</feature>
<name>A0ABN8PS84_9CNID</name>
<accession>A0ABN8PS84</accession>
<feature type="region of interest" description="Disordered" evidence="6">
    <location>
        <begin position="947"/>
        <end position="1039"/>
    </location>
</feature>
<keyword evidence="4" id="KW-0040">ANK repeat</keyword>
<dbReference type="InterPro" id="IPR013761">
    <property type="entry name" value="SAM/pointed_sf"/>
</dbReference>
<evidence type="ECO:0000256" key="5">
    <source>
        <dbReference type="PROSITE-ProRule" id="PRU00192"/>
    </source>
</evidence>
<dbReference type="InterPro" id="IPR001660">
    <property type="entry name" value="SAM"/>
</dbReference>
<feature type="region of interest" description="Disordered" evidence="6">
    <location>
        <begin position="1287"/>
        <end position="1375"/>
    </location>
</feature>
<feature type="compositionally biased region" description="Polar residues" evidence="6">
    <location>
        <begin position="851"/>
        <end position="870"/>
    </location>
</feature>
<keyword evidence="1 5" id="KW-0728">SH3 domain</keyword>
<protein>
    <submittedName>
        <fullName evidence="10">Uncharacterized protein</fullName>
    </submittedName>
</protein>
<dbReference type="Gene3D" id="1.25.40.20">
    <property type="entry name" value="Ankyrin repeat-containing domain"/>
    <property type="match status" value="1"/>
</dbReference>
<dbReference type="SMART" id="SM00228">
    <property type="entry name" value="PDZ"/>
    <property type="match status" value="1"/>
</dbReference>
<feature type="compositionally biased region" description="Polar residues" evidence="6">
    <location>
        <begin position="1086"/>
        <end position="1096"/>
    </location>
</feature>
<dbReference type="PANTHER" id="PTHR24135:SF28">
    <property type="entry name" value="LD13733P"/>
    <property type="match status" value="1"/>
</dbReference>
<dbReference type="Proteomes" id="UP001159405">
    <property type="component" value="Unassembled WGS sequence"/>
</dbReference>
<feature type="region of interest" description="Disordered" evidence="6">
    <location>
        <begin position="1239"/>
        <end position="1273"/>
    </location>
</feature>
<dbReference type="InterPro" id="IPR051569">
    <property type="entry name" value="SHANK"/>
</dbReference>
<feature type="region of interest" description="Disordered" evidence="6">
    <location>
        <begin position="846"/>
        <end position="870"/>
    </location>
</feature>
<feature type="region of interest" description="Disordered" evidence="6">
    <location>
        <begin position="693"/>
        <end position="748"/>
    </location>
</feature>
<dbReference type="SUPFAM" id="SSF50156">
    <property type="entry name" value="PDZ domain-like"/>
    <property type="match status" value="1"/>
</dbReference>
<feature type="compositionally biased region" description="Polar residues" evidence="6">
    <location>
        <begin position="1487"/>
        <end position="1498"/>
    </location>
</feature>
<dbReference type="EMBL" id="CALNXK010000081">
    <property type="protein sequence ID" value="CAH3147451.1"/>
    <property type="molecule type" value="Genomic_DNA"/>
</dbReference>
<feature type="compositionally biased region" description="Basic and acidic residues" evidence="6">
    <location>
        <begin position="1139"/>
        <end position="1157"/>
    </location>
</feature>
<dbReference type="Pfam" id="PF00536">
    <property type="entry name" value="SAM_1"/>
    <property type="match status" value="1"/>
</dbReference>
<evidence type="ECO:0000259" key="7">
    <source>
        <dbReference type="PROSITE" id="PS50002"/>
    </source>
</evidence>
<feature type="compositionally biased region" description="Low complexity" evidence="6">
    <location>
        <begin position="716"/>
        <end position="734"/>
    </location>
</feature>
<comment type="caution">
    <text evidence="10">The sequence shown here is derived from an EMBL/GenBank/DDBJ whole genome shotgun (WGS) entry which is preliminary data.</text>
</comment>
<feature type="region of interest" description="Disordered" evidence="6">
    <location>
        <begin position="1477"/>
        <end position="1616"/>
    </location>
</feature>
<evidence type="ECO:0000256" key="4">
    <source>
        <dbReference type="PROSITE-ProRule" id="PRU00023"/>
    </source>
</evidence>
<proteinExistence type="predicted"/>
<dbReference type="Pfam" id="PF00595">
    <property type="entry name" value="PDZ"/>
    <property type="match status" value="1"/>
</dbReference>
<feature type="compositionally biased region" description="Low complexity" evidence="6">
    <location>
        <begin position="1399"/>
        <end position="1415"/>
    </location>
</feature>
<dbReference type="SMART" id="SM00248">
    <property type="entry name" value="ANK"/>
    <property type="match status" value="5"/>
</dbReference>
<evidence type="ECO:0000256" key="3">
    <source>
        <dbReference type="ARBA" id="ARBA00034105"/>
    </source>
</evidence>
<dbReference type="InterPro" id="IPR001452">
    <property type="entry name" value="SH3_domain"/>
</dbReference>
<dbReference type="SUPFAM" id="SSF48403">
    <property type="entry name" value="Ankyrin repeat"/>
    <property type="match status" value="1"/>
</dbReference>
<dbReference type="SMART" id="SM00454">
    <property type="entry name" value="SAM"/>
    <property type="match status" value="1"/>
</dbReference>
<evidence type="ECO:0000256" key="1">
    <source>
        <dbReference type="ARBA" id="ARBA00022443"/>
    </source>
</evidence>
<dbReference type="Pfam" id="PF07653">
    <property type="entry name" value="SH3_2"/>
    <property type="match status" value="1"/>
</dbReference>
<feature type="domain" description="PDZ" evidence="9">
    <location>
        <begin position="593"/>
        <end position="686"/>
    </location>
</feature>
<dbReference type="Gene3D" id="2.30.30.40">
    <property type="entry name" value="SH3 Domains"/>
    <property type="match status" value="1"/>
</dbReference>
<dbReference type="Gene3D" id="2.30.42.10">
    <property type="match status" value="1"/>
</dbReference>
<feature type="repeat" description="ANK" evidence="4">
    <location>
        <begin position="293"/>
        <end position="325"/>
    </location>
</feature>
<feature type="repeat" description="ANK" evidence="4">
    <location>
        <begin position="193"/>
        <end position="225"/>
    </location>
</feature>
<dbReference type="PROSITE" id="PS50088">
    <property type="entry name" value="ANK_REPEAT"/>
    <property type="match status" value="4"/>
</dbReference>
<keyword evidence="11" id="KW-1185">Reference proteome</keyword>
<evidence type="ECO:0000313" key="10">
    <source>
        <dbReference type="EMBL" id="CAH3147451.1"/>
    </source>
</evidence>
<dbReference type="InterPro" id="IPR036034">
    <property type="entry name" value="PDZ_sf"/>
</dbReference>
<feature type="region of interest" description="Disordered" evidence="6">
    <location>
        <begin position="363"/>
        <end position="414"/>
    </location>
</feature>
<dbReference type="PANTHER" id="PTHR24135">
    <property type="entry name" value="SH3 AND MULTIPLE ANKYRIN REPEAT DOMAINS PROTEIN"/>
    <property type="match status" value="1"/>
</dbReference>
<dbReference type="PROSITE" id="PS50297">
    <property type="entry name" value="ANK_REP_REGION"/>
    <property type="match status" value="4"/>
</dbReference>
<dbReference type="InterPro" id="IPR036770">
    <property type="entry name" value="Ankyrin_rpt-contain_sf"/>
</dbReference>
<feature type="domain" description="SAM" evidence="8">
    <location>
        <begin position="1644"/>
        <end position="1707"/>
    </location>
</feature>
<feature type="region of interest" description="Disordered" evidence="6">
    <location>
        <begin position="1053"/>
        <end position="1223"/>
    </location>
</feature>
<evidence type="ECO:0000259" key="8">
    <source>
        <dbReference type="PROSITE" id="PS50105"/>
    </source>
</evidence>
<feature type="compositionally biased region" description="Polar residues" evidence="6">
    <location>
        <begin position="1532"/>
        <end position="1552"/>
    </location>
</feature>
<feature type="compositionally biased region" description="Low complexity" evidence="6">
    <location>
        <begin position="1442"/>
        <end position="1451"/>
    </location>
</feature>
<dbReference type="CDD" id="cd06746">
    <property type="entry name" value="PDZ_SHANK1_3-like"/>
    <property type="match status" value="1"/>
</dbReference>
<sequence>MKDNPVVQYNGGNDDEEEESTVEVLVSIPDRRVKKLYHFDKQDKLWTAKLLVISELMKGAKDGLNYAFYDPPYNGKSGKFLEEERLFIDYPLNGSPPILEFKRKGRIYRSMGYDPKTLQKVNSKAKQKKFIELVSGNAINRVVEMTEEGIDPNFQDEKTGETPLSVAASKQDSRVMITTLVSGGAQLDYRTREGLTPLHKAAVCGQANSVKILLDFGASPNYKDSRGLTPLFHTVLNGGDPYCCEILLNDHSEVHIADHQGMQEIHLACKNGLVQHLEHLLFYGAEINARTASGNTALHVAALNNQDACARVLLFRGAKKDILNYANQSAYEVAAVSGNKGLAELIANFTERDIVKLSAKPTYSTRRRKSVSKPRVSSIFTRTTSESQLSTNSDVTPPSPGSSTNSFPSVTDFDEQNSVMNGEIEMYNNQRTFSMSSTASDSSESDSGELSPREIKHNKRTWPQFSGADEMARSIVPPVKAVSGAATIRKRLYASKPGKTFVAIRDYRPFMAGELALEKGDEVEVLYVGEKGYWEGRVGNSTGWFHHSYVEEKKKADKPKLFGRPTSGLWPSKSDTNGINHMGLNNIPDPPRLVTLQRSAAGYGFQMRGANSQVPRLNFEPTPEFPALQYFGELEKGGQAEMKGIRTGDFILEVNSEDVTAATHGHVVDLIKKSGESVTLKIVTVTKETSPSINGIDHVNGQGFRHPPPPPDRDPSTTLTLGRMSRLSSSRPSLYEMSMGDSSYEDPSSYRVDSVITVSKENRWSTLQRQKPHSRRPVGVQLKAQNINKLRGKSTTDLSTGRAPFGERAHSMQSVVPPTYDAVLNKRPVSTVIPVATPHVPGDLRIPRSMSIDNGSLSKHPSTYKSTPNLDKTVNHADGMNGYGSLPHEADRSMAYNRPFSYVGPDSPVPSGNELQTVVATVVGADSSQSKSELTVVATPVEVFETGTGAQTSLPRPPEKPPVPRKPSLSDALQEAVAARAERMSQQSSDTEMEPVQRSRKYSAPDSVDSSFRLTERKERRSSAPTKANPRKKLEASEKVRTEIMSSLEETFIEEESGCKSPLKNGRFDFDTRSPKKPISDREKTLINSQTVSSSSKVERNDSEKDGLGLASSNVVYSRSTNPTSQTRDMNRQFSLDSSEAKRQTTLLKSDKLERQMSEPVSVERIVSSNAVLAAPTPPPPPPSQIQLSALASSTSSPVPPPPPVTLPITAKKDTPGTPATTGLITTDALAASKLKLKSAVKDDSNVSKAESPVRKHPAPAGPGDSRNLADEHSNLLAKAIAARAARISAQPHSDTELSVTSSTLQRVNKAGVERRPSSSEKTLNQGLNLEARGVNSRGKPSPPVAPKKRFTSPDLRHSAHGRETGRSVPFDVPAPVLSEEDRTVMLLDEVIRKEAESENWSLNSWNSGSDSSSDVFVPPAPVWPADHQEKVENASPKAWYESSSQSQLEESIPKASETEKFNKTITTKKGFKIQLTFETKKPAESPNPTRTSPQTDYNDIDPIEPVKINIADSTVRKGTPENVPLKKEGNVQETDTVSNTVVLVNSDNGDNSVGLPPPLSFTDADEPYTALDSPPLPPPPEFSPREPKVSLNTPEEDNADSTPSSARSDDSDKGAVGYTDISSIFSGYAKPKESQMEKAVLDWDCSDVCNWLDSIQMSQYKETFIENDIQGIHLPDLKKSELRELGVKSLGHRMTLENAIAKLSQPLESNC</sequence>
<dbReference type="InterPro" id="IPR036028">
    <property type="entry name" value="SH3-like_dom_sf"/>
</dbReference>
<evidence type="ECO:0000313" key="11">
    <source>
        <dbReference type="Proteomes" id="UP001159405"/>
    </source>
</evidence>
<gene>
    <name evidence="10" type="ORF">PLOB_00046104</name>
</gene>
<evidence type="ECO:0000256" key="2">
    <source>
        <dbReference type="ARBA" id="ARBA00023018"/>
    </source>
</evidence>
<evidence type="ECO:0000259" key="9">
    <source>
        <dbReference type="PROSITE" id="PS50106"/>
    </source>
</evidence>
<feature type="compositionally biased region" description="Polar residues" evidence="6">
    <location>
        <begin position="379"/>
        <end position="409"/>
    </location>
</feature>
<dbReference type="InterPro" id="IPR001478">
    <property type="entry name" value="PDZ"/>
</dbReference>
<feature type="repeat" description="ANK" evidence="4">
    <location>
        <begin position="260"/>
        <end position="292"/>
    </location>
</feature>
<dbReference type="SMART" id="SM00326">
    <property type="entry name" value="SH3"/>
    <property type="match status" value="1"/>
</dbReference>
<dbReference type="PROSITE" id="PS50106">
    <property type="entry name" value="PDZ"/>
    <property type="match status" value="1"/>
</dbReference>
<feature type="compositionally biased region" description="Basic and acidic residues" evidence="6">
    <location>
        <begin position="1355"/>
        <end position="1366"/>
    </location>
</feature>
<feature type="compositionally biased region" description="Basic and acidic residues" evidence="6">
    <location>
        <begin position="1066"/>
        <end position="1085"/>
    </location>
</feature>
<organism evidence="10 11">
    <name type="scientific">Porites lobata</name>
    <dbReference type="NCBI Taxonomy" id="104759"/>
    <lineage>
        <taxon>Eukaryota</taxon>
        <taxon>Metazoa</taxon>
        <taxon>Cnidaria</taxon>
        <taxon>Anthozoa</taxon>
        <taxon>Hexacorallia</taxon>
        <taxon>Scleractinia</taxon>
        <taxon>Fungiina</taxon>
        <taxon>Poritidae</taxon>
        <taxon>Porites</taxon>
    </lineage>
</organism>
<feature type="compositionally biased region" description="Polar residues" evidence="6">
    <location>
        <begin position="1111"/>
        <end position="1138"/>
    </location>
</feature>
<evidence type="ECO:0000256" key="6">
    <source>
        <dbReference type="SAM" id="MobiDB-lite"/>
    </source>
</evidence>
<feature type="compositionally biased region" description="Basic and acidic residues" evidence="6">
    <location>
        <begin position="1097"/>
        <end position="1107"/>
    </location>
</feature>
<dbReference type="PROSITE" id="PS50105">
    <property type="entry name" value="SAM_DOMAIN"/>
    <property type="match status" value="1"/>
</dbReference>
<dbReference type="InterPro" id="IPR002110">
    <property type="entry name" value="Ankyrin_rpt"/>
</dbReference>
<dbReference type="Gene3D" id="1.10.150.50">
    <property type="entry name" value="Transcription Factor, Ets-1"/>
    <property type="match status" value="1"/>
</dbReference>
<feature type="region of interest" description="Disordered" evidence="6">
    <location>
        <begin position="1398"/>
        <end position="1464"/>
    </location>
</feature>
<comment type="subcellular location">
    <subcellularLocation>
        <location evidence="3">Postsynaptic density</location>
    </subcellularLocation>
</comment>
<feature type="compositionally biased region" description="Basic and acidic residues" evidence="6">
    <location>
        <begin position="1515"/>
        <end position="1531"/>
    </location>
</feature>
<dbReference type="SUPFAM" id="SSF50044">
    <property type="entry name" value="SH3-domain"/>
    <property type="match status" value="1"/>
</dbReference>
<feature type="compositionally biased region" description="Low complexity" evidence="6">
    <location>
        <begin position="1185"/>
        <end position="1197"/>
    </location>
</feature>
<feature type="repeat" description="ANK" evidence="4">
    <location>
        <begin position="159"/>
        <end position="192"/>
    </location>
</feature>
<dbReference type="PROSITE" id="PS50002">
    <property type="entry name" value="SH3"/>
    <property type="match status" value="1"/>
</dbReference>